<evidence type="ECO:0000313" key="11">
    <source>
        <dbReference type="EMBL" id="RAL62623.1"/>
    </source>
</evidence>
<dbReference type="AlphaFoldDB" id="A0A395ITA6"/>
<keyword evidence="5" id="KW-0406">Ion transport</keyword>
<dbReference type="GO" id="GO:0005886">
    <property type="term" value="C:plasma membrane"/>
    <property type="evidence" value="ECO:0007669"/>
    <property type="project" value="TreeGrafter"/>
</dbReference>
<dbReference type="Proteomes" id="UP000249056">
    <property type="component" value="Unassembled WGS sequence"/>
</dbReference>
<accession>A0A395ITA6</accession>
<feature type="transmembrane region" description="Helical" evidence="9">
    <location>
        <begin position="186"/>
        <end position="208"/>
    </location>
</feature>
<evidence type="ECO:0000256" key="9">
    <source>
        <dbReference type="SAM" id="Phobius"/>
    </source>
</evidence>
<evidence type="ECO:0000256" key="1">
    <source>
        <dbReference type="ARBA" id="ARBA00004141"/>
    </source>
</evidence>
<comment type="subcellular location">
    <subcellularLocation>
        <location evidence="1">Membrane</location>
        <topology evidence="1">Multi-pass membrane protein</topology>
    </subcellularLocation>
</comment>
<proteinExistence type="predicted"/>
<feature type="transmembrane region" description="Helical" evidence="9">
    <location>
        <begin position="41"/>
        <end position="61"/>
    </location>
</feature>
<feature type="transmembrane region" description="Helical" evidence="9">
    <location>
        <begin position="144"/>
        <end position="165"/>
    </location>
</feature>
<dbReference type="EMBL" id="QKRW01000023">
    <property type="protein sequence ID" value="RAL62623.1"/>
    <property type="molecule type" value="Genomic_DNA"/>
</dbReference>
<dbReference type="PANTHER" id="PTHR11003:SF291">
    <property type="entry name" value="IP11374P"/>
    <property type="match status" value="1"/>
</dbReference>
<keyword evidence="3 9" id="KW-0812">Transmembrane</keyword>
<sequence length="310" mass="35024">MNAPGLDESISREENYIESRQCDERDETQDDEDAFLEPSRWWFASTAFPLIAGTFGPMASAFTRDIYIDDPKWLVGVNAAQLAIALVSNLCLFLNMVERVRSSVSQIVTIIGWYLSSFALIALTVCVAELLTLESSPNYAFTQAFYYAIFAAGLYFVVASLMVITEYGAYKGHYSQDFALTIGQRTLMCQTVSFLVYLLVGAAVFAHVESWQYLDAFYWCDFTLLTIGVGDFAPLTHLGRSLSFPFAMGGIIIITLIISSIRSLVLERGKVKMGCKNDRKRTKAYCEKDPKEESQDIEAYWNRRVRFRVK</sequence>
<dbReference type="InterPro" id="IPR013099">
    <property type="entry name" value="K_chnl_dom"/>
</dbReference>
<protein>
    <recommendedName>
        <fullName evidence="10">Potassium channel domain-containing protein</fullName>
    </recommendedName>
</protein>
<keyword evidence="7" id="KW-0407">Ion channel</keyword>
<keyword evidence="2" id="KW-0813">Transport</keyword>
<feature type="region of interest" description="Disordered" evidence="8">
    <location>
        <begin position="1"/>
        <end position="30"/>
    </location>
</feature>
<organism evidence="11 12">
    <name type="scientific">Monilinia fructigena</name>
    <dbReference type="NCBI Taxonomy" id="38457"/>
    <lineage>
        <taxon>Eukaryota</taxon>
        <taxon>Fungi</taxon>
        <taxon>Dikarya</taxon>
        <taxon>Ascomycota</taxon>
        <taxon>Pezizomycotina</taxon>
        <taxon>Leotiomycetes</taxon>
        <taxon>Helotiales</taxon>
        <taxon>Sclerotiniaceae</taxon>
        <taxon>Monilinia</taxon>
    </lineage>
</organism>
<dbReference type="GO" id="GO:0015271">
    <property type="term" value="F:outward rectifier potassium channel activity"/>
    <property type="evidence" value="ECO:0007669"/>
    <property type="project" value="TreeGrafter"/>
</dbReference>
<dbReference type="GO" id="GO:0022841">
    <property type="term" value="F:potassium ion leak channel activity"/>
    <property type="evidence" value="ECO:0007669"/>
    <property type="project" value="TreeGrafter"/>
</dbReference>
<dbReference type="Gene3D" id="1.10.287.70">
    <property type="match status" value="1"/>
</dbReference>
<evidence type="ECO:0000256" key="2">
    <source>
        <dbReference type="ARBA" id="ARBA00022448"/>
    </source>
</evidence>
<keyword evidence="6 9" id="KW-0472">Membrane</keyword>
<dbReference type="OrthoDB" id="297496at2759"/>
<evidence type="ECO:0000256" key="7">
    <source>
        <dbReference type="ARBA" id="ARBA00023303"/>
    </source>
</evidence>
<evidence type="ECO:0000256" key="6">
    <source>
        <dbReference type="ARBA" id="ARBA00023136"/>
    </source>
</evidence>
<dbReference type="SUPFAM" id="SSF81324">
    <property type="entry name" value="Voltage-gated potassium channels"/>
    <property type="match status" value="1"/>
</dbReference>
<reference evidence="11 12" key="1">
    <citation type="submission" date="2018-06" db="EMBL/GenBank/DDBJ databases">
        <title>Genome Sequence of the Brown Rot Fungal Pathogen Monilinia fructigena.</title>
        <authorList>
            <person name="Landi L."/>
            <person name="De Miccolis Angelini R.M."/>
            <person name="Pollastro S."/>
            <person name="Abate D."/>
            <person name="Faretra F."/>
            <person name="Romanazzi G."/>
        </authorList>
    </citation>
    <scope>NUCLEOTIDE SEQUENCE [LARGE SCALE GENOMIC DNA]</scope>
    <source>
        <strain evidence="11 12">Mfrg269</strain>
    </source>
</reference>
<feature type="compositionally biased region" description="Basic and acidic residues" evidence="8">
    <location>
        <begin position="9"/>
        <end position="23"/>
    </location>
</feature>
<evidence type="ECO:0000256" key="3">
    <source>
        <dbReference type="ARBA" id="ARBA00022692"/>
    </source>
</evidence>
<dbReference type="InterPro" id="IPR003280">
    <property type="entry name" value="2pore_dom_K_chnl"/>
</dbReference>
<evidence type="ECO:0000256" key="8">
    <source>
        <dbReference type="SAM" id="MobiDB-lite"/>
    </source>
</evidence>
<evidence type="ECO:0000313" key="12">
    <source>
        <dbReference type="Proteomes" id="UP000249056"/>
    </source>
</evidence>
<comment type="caution">
    <text evidence="11">The sequence shown here is derived from an EMBL/GenBank/DDBJ whole genome shotgun (WGS) entry which is preliminary data.</text>
</comment>
<feature type="domain" description="Potassium channel" evidence="10">
    <location>
        <begin position="194"/>
        <end position="265"/>
    </location>
</feature>
<evidence type="ECO:0000259" key="10">
    <source>
        <dbReference type="Pfam" id="PF07885"/>
    </source>
</evidence>
<evidence type="ECO:0000256" key="4">
    <source>
        <dbReference type="ARBA" id="ARBA00022989"/>
    </source>
</evidence>
<dbReference type="PANTHER" id="PTHR11003">
    <property type="entry name" value="POTASSIUM CHANNEL, SUBFAMILY K"/>
    <property type="match status" value="1"/>
</dbReference>
<feature type="transmembrane region" description="Helical" evidence="9">
    <location>
        <begin position="73"/>
        <end position="95"/>
    </location>
</feature>
<feature type="transmembrane region" description="Helical" evidence="9">
    <location>
        <begin position="107"/>
        <end position="132"/>
    </location>
</feature>
<name>A0A395ITA6_9HELO</name>
<gene>
    <name evidence="11" type="ORF">DID88_004470</name>
</gene>
<evidence type="ECO:0000256" key="5">
    <source>
        <dbReference type="ARBA" id="ARBA00023065"/>
    </source>
</evidence>
<dbReference type="Pfam" id="PF07885">
    <property type="entry name" value="Ion_trans_2"/>
    <property type="match status" value="1"/>
</dbReference>
<keyword evidence="4 9" id="KW-1133">Transmembrane helix</keyword>
<feature type="transmembrane region" description="Helical" evidence="9">
    <location>
        <begin position="244"/>
        <end position="265"/>
    </location>
</feature>
<keyword evidence="12" id="KW-1185">Reference proteome</keyword>
<dbReference type="GO" id="GO:0030322">
    <property type="term" value="P:stabilization of membrane potential"/>
    <property type="evidence" value="ECO:0007669"/>
    <property type="project" value="TreeGrafter"/>
</dbReference>